<evidence type="ECO:0008006" key="3">
    <source>
        <dbReference type="Google" id="ProtNLM"/>
    </source>
</evidence>
<dbReference type="Gene3D" id="3.80.10.10">
    <property type="entry name" value="Ribonuclease Inhibitor"/>
    <property type="match status" value="1"/>
</dbReference>
<reference evidence="1 2" key="1">
    <citation type="journal article" date="2016" name="Genome Announc.">
        <title>Complete Genome Sequence of Thiostrepton-Producing Streptomyces laurentii ATCC 31255.</title>
        <authorList>
            <person name="Doi K."/>
            <person name="Fujino Y."/>
            <person name="Nagayoshi Y."/>
            <person name="Ohshima T."/>
            <person name="Ogata S."/>
        </authorList>
    </citation>
    <scope>NUCLEOTIDE SEQUENCE [LARGE SCALE GENOMIC DNA]</scope>
    <source>
        <strain evidence="1 2">ATCC 31255</strain>
    </source>
</reference>
<keyword evidence="2" id="KW-1185">Reference proteome</keyword>
<dbReference type="InterPro" id="IPR032675">
    <property type="entry name" value="LRR_dom_sf"/>
</dbReference>
<dbReference type="SUPFAM" id="SSF52058">
    <property type="entry name" value="L domain-like"/>
    <property type="match status" value="1"/>
</dbReference>
<organism evidence="1 2">
    <name type="scientific">Streptomyces laurentii</name>
    <dbReference type="NCBI Taxonomy" id="39478"/>
    <lineage>
        <taxon>Bacteria</taxon>
        <taxon>Bacillati</taxon>
        <taxon>Actinomycetota</taxon>
        <taxon>Actinomycetes</taxon>
        <taxon>Kitasatosporales</taxon>
        <taxon>Streptomycetaceae</taxon>
        <taxon>Streptomyces</taxon>
    </lineage>
</organism>
<dbReference type="AlphaFoldDB" id="A0A160P808"/>
<dbReference type="Proteomes" id="UP000217676">
    <property type="component" value="Chromosome"/>
</dbReference>
<name>A0A160P808_STRLU</name>
<gene>
    <name evidence="1" type="ORF">SLA_6124</name>
</gene>
<dbReference type="KEGG" id="slau:SLA_6124"/>
<evidence type="ECO:0000313" key="1">
    <source>
        <dbReference type="EMBL" id="BAU86993.1"/>
    </source>
</evidence>
<dbReference type="EMBL" id="AP017424">
    <property type="protein sequence ID" value="BAU86993.1"/>
    <property type="molecule type" value="Genomic_DNA"/>
</dbReference>
<evidence type="ECO:0000313" key="2">
    <source>
        <dbReference type="Proteomes" id="UP000217676"/>
    </source>
</evidence>
<sequence>MMELLDSAIESAVSLQIGDPSRWNEGLLSTIDVLHVVHATDLQGLSILPQLRSLILVGCEIATISSLPFLERLGSLEIEDSSLESLDGVGKFSLHTLGVRRNFLQEISPVTRIENLEQLDVTGNPLNVEAVRVALPELRARGVHVKSSSEMEISLMRRMHASGLPFSYYRSSMGYQLSRPGLALTANPEGDHPFVQPEELESLIARSPDEVAALFEDEDRLWPPQT</sequence>
<proteinExistence type="predicted"/>
<accession>A0A160P808</accession>
<protein>
    <recommendedName>
        <fullName evidence="3">Leucine-rich repeat domain-containing protein</fullName>
    </recommendedName>
</protein>